<dbReference type="SMART" id="SM00355">
    <property type="entry name" value="ZnF_C2H2"/>
    <property type="match status" value="9"/>
</dbReference>
<feature type="domain" description="C2H2-type" evidence="9">
    <location>
        <begin position="437"/>
        <end position="464"/>
    </location>
</feature>
<feature type="domain" description="C2H2-type" evidence="9">
    <location>
        <begin position="381"/>
        <end position="408"/>
    </location>
</feature>
<dbReference type="Proteomes" id="UP001153292">
    <property type="component" value="Chromosome 20"/>
</dbReference>
<evidence type="ECO:0000256" key="7">
    <source>
        <dbReference type="PROSITE-ProRule" id="PRU00042"/>
    </source>
</evidence>
<feature type="domain" description="C2H2-type" evidence="9">
    <location>
        <begin position="465"/>
        <end position="492"/>
    </location>
</feature>
<protein>
    <recommendedName>
        <fullName evidence="9">C2H2-type domain-containing protein</fullName>
    </recommendedName>
</protein>
<keyword evidence="2" id="KW-0479">Metal-binding</keyword>
<dbReference type="PANTHER" id="PTHR24394">
    <property type="entry name" value="ZINC FINGER PROTEIN"/>
    <property type="match status" value="1"/>
</dbReference>
<feature type="compositionally biased region" description="Basic and acidic residues" evidence="8">
    <location>
        <begin position="128"/>
        <end position="144"/>
    </location>
</feature>
<dbReference type="InterPro" id="IPR013087">
    <property type="entry name" value="Znf_C2H2_type"/>
</dbReference>
<evidence type="ECO:0000256" key="1">
    <source>
        <dbReference type="ARBA" id="ARBA00004123"/>
    </source>
</evidence>
<feature type="domain" description="C2H2-type" evidence="9">
    <location>
        <begin position="325"/>
        <end position="352"/>
    </location>
</feature>
<feature type="domain" description="C2H2-type" evidence="9">
    <location>
        <begin position="353"/>
        <end position="380"/>
    </location>
</feature>
<dbReference type="PROSITE" id="PS50157">
    <property type="entry name" value="ZINC_FINGER_C2H2_2"/>
    <property type="match status" value="8"/>
</dbReference>
<evidence type="ECO:0000313" key="10">
    <source>
        <dbReference type="EMBL" id="CAH0402494.1"/>
    </source>
</evidence>
<dbReference type="PANTHER" id="PTHR24394:SF29">
    <property type="entry name" value="MYONEURIN"/>
    <property type="match status" value="1"/>
</dbReference>
<reference evidence="10" key="1">
    <citation type="submission" date="2021-12" db="EMBL/GenBank/DDBJ databases">
        <authorList>
            <person name="King R."/>
        </authorList>
    </citation>
    <scope>NUCLEOTIDE SEQUENCE</scope>
</reference>
<dbReference type="Gene3D" id="3.30.160.60">
    <property type="entry name" value="Classic Zinc Finger"/>
    <property type="match status" value="8"/>
</dbReference>
<feature type="domain" description="C2H2-type" evidence="9">
    <location>
        <begin position="409"/>
        <end position="436"/>
    </location>
</feature>
<feature type="domain" description="C2H2-type" evidence="9">
    <location>
        <begin position="493"/>
        <end position="520"/>
    </location>
</feature>
<evidence type="ECO:0000256" key="5">
    <source>
        <dbReference type="ARBA" id="ARBA00022833"/>
    </source>
</evidence>
<feature type="region of interest" description="Disordered" evidence="8">
    <location>
        <begin position="127"/>
        <end position="158"/>
    </location>
</feature>
<proteinExistence type="predicted"/>
<dbReference type="EMBL" id="OU963913">
    <property type="protein sequence ID" value="CAH0402494.1"/>
    <property type="molecule type" value="Genomic_DNA"/>
</dbReference>
<keyword evidence="3" id="KW-0677">Repeat</keyword>
<name>A0ABN8B7P5_CHISP</name>
<feature type="domain" description="C2H2-type" evidence="9">
    <location>
        <begin position="297"/>
        <end position="324"/>
    </location>
</feature>
<evidence type="ECO:0000259" key="9">
    <source>
        <dbReference type="PROSITE" id="PS50157"/>
    </source>
</evidence>
<dbReference type="SUPFAM" id="SSF57667">
    <property type="entry name" value="beta-beta-alpha zinc fingers"/>
    <property type="match status" value="4"/>
</dbReference>
<sequence length="521" mass="60535">MYSILNGPLQQIFENITQIPLVMGDIWPTCICYICYHMMRKFKKFIDKSLKANKLLLQLISSEAEITTDTLNMIVKQQPDIAWNFSMPPMESIEQYAVLCYDPEEATLNVEKVKSELVFKEMQGQSETEAKLHKNRKPTSEIKKKNQCKPPTASRATEGNMGIENEAQISASNMNKRITECKNKDSLFKPIIFTKYGYENDNMVKNKHTELTNHSGDTFICDVCKNIYFCKNKLLSHISKSHTEITAITNQSYTKTNEINLIDTNKLENNIGSAMTSNHGHSINKCNMKTDLKKILYNCSICDERFTTRSDLSLHKKNHTGEKPYKCNVCDKRFTHNRSLTVHKRSHTGEKPYKCNVCDKRFTRTGHLYSHQRIHTGEKPYKCKICDKRFTQFGSWSSHQTIHTGEKPYKCNVCDKRFHRNSSLFIHQKIHTGEKPYKCNICDKRFARTGHLYTHQKIHTEEKPYKCNVCEKTFTKDTSLSIHQRFHTGERPYKCNVCDKGFTTSSHLNKHQRVHTGEDSY</sequence>
<dbReference type="Pfam" id="PF00096">
    <property type="entry name" value="zf-C2H2"/>
    <property type="match status" value="8"/>
</dbReference>
<keyword evidence="5" id="KW-0862">Zinc</keyword>
<keyword evidence="4 7" id="KW-0863">Zinc-finger</keyword>
<evidence type="ECO:0000313" key="11">
    <source>
        <dbReference type="Proteomes" id="UP001153292"/>
    </source>
</evidence>
<evidence type="ECO:0000256" key="2">
    <source>
        <dbReference type="ARBA" id="ARBA00022723"/>
    </source>
</evidence>
<keyword evidence="11" id="KW-1185">Reference proteome</keyword>
<comment type="subcellular location">
    <subcellularLocation>
        <location evidence="1">Nucleus</location>
    </subcellularLocation>
</comment>
<dbReference type="PROSITE" id="PS00028">
    <property type="entry name" value="ZINC_FINGER_C2H2_1"/>
    <property type="match status" value="9"/>
</dbReference>
<organism evidence="10 11">
    <name type="scientific">Chilo suppressalis</name>
    <name type="common">Asiatic rice borer moth</name>
    <dbReference type="NCBI Taxonomy" id="168631"/>
    <lineage>
        <taxon>Eukaryota</taxon>
        <taxon>Metazoa</taxon>
        <taxon>Ecdysozoa</taxon>
        <taxon>Arthropoda</taxon>
        <taxon>Hexapoda</taxon>
        <taxon>Insecta</taxon>
        <taxon>Pterygota</taxon>
        <taxon>Neoptera</taxon>
        <taxon>Endopterygota</taxon>
        <taxon>Lepidoptera</taxon>
        <taxon>Glossata</taxon>
        <taxon>Ditrysia</taxon>
        <taxon>Pyraloidea</taxon>
        <taxon>Crambidae</taxon>
        <taxon>Crambinae</taxon>
        <taxon>Chilo</taxon>
    </lineage>
</organism>
<keyword evidence="6" id="KW-0539">Nucleus</keyword>
<evidence type="ECO:0000256" key="6">
    <source>
        <dbReference type="ARBA" id="ARBA00023242"/>
    </source>
</evidence>
<accession>A0ABN8B7P5</accession>
<gene>
    <name evidence="10" type="ORF">CHILSU_LOCUS5735</name>
</gene>
<evidence type="ECO:0000256" key="8">
    <source>
        <dbReference type="SAM" id="MobiDB-lite"/>
    </source>
</evidence>
<dbReference type="InterPro" id="IPR036236">
    <property type="entry name" value="Znf_C2H2_sf"/>
</dbReference>
<evidence type="ECO:0000256" key="4">
    <source>
        <dbReference type="ARBA" id="ARBA00022771"/>
    </source>
</evidence>
<evidence type="ECO:0000256" key="3">
    <source>
        <dbReference type="ARBA" id="ARBA00022737"/>
    </source>
</evidence>